<dbReference type="EMBL" id="CM007893">
    <property type="protein sequence ID" value="OTG27545.1"/>
    <property type="molecule type" value="Genomic_DNA"/>
</dbReference>
<dbReference type="Proteomes" id="UP000215914">
    <property type="component" value="Chromosome 4"/>
</dbReference>
<name>A0A251UVZ2_HELAN</name>
<dbReference type="Gramene" id="mRNA:HanXRQr2_Chr06g0275121">
    <property type="protein sequence ID" value="mRNA:HanXRQr2_Chr06g0275121"/>
    <property type="gene ID" value="HanXRQr2_Chr06g0275121"/>
</dbReference>
<reference evidence="2" key="2">
    <citation type="submission" date="2017-02" db="EMBL/GenBank/DDBJ databases">
        <title>Sunflower complete genome.</title>
        <authorList>
            <person name="Langlade N."/>
            <person name="Munos S."/>
        </authorList>
    </citation>
    <scope>NUCLEOTIDE SEQUENCE [LARGE SCALE GENOMIC DNA]</scope>
    <source>
        <tissue evidence="2">Leaves</tissue>
    </source>
</reference>
<evidence type="ECO:0000313" key="1">
    <source>
        <dbReference type="EMBL" id="KAF5803750.1"/>
    </source>
</evidence>
<reference evidence="1 3" key="1">
    <citation type="journal article" date="2017" name="Nature">
        <title>The sunflower genome provides insights into oil metabolism, flowering and Asterid evolution.</title>
        <authorList>
            <person name="Badouin H."/>
            <person name="Gouzy J."/>
            <person name="Grassa C.J."/>
            <person name="Murat F."/>
            <person name="Staton S.E."/>
            <person name="Cottret L."/>
            <person name="Lelandais-Briere C."/>
            <person name="Owens G.L."/>
            <person name="Carrere S."/>
            <person name="Mayjonade B."/>
            <person name="Legrand L."/>
            <person name="Gill N."/>
            <person name="Kane N.C."/>
            <person name="Bowers J.E."/>
            <person name="Hubner S."/>
            <person name="Bellec A."/>
            <person name="Berard A."/>
            <person name="Berges H."/>
            <person name="Blanchet N."/>
            <person name="Boniface M.C."/>
            <person name="Brunel D."/>
            <person name="Catrice O."/>
            <person name="Chaidir N."/>
            <person name="Claudel C."/>
            <person name="Donnadieu C."/>
            <person name="Faraut T."/>
            <person name="Fievet G."/>
            <person name="Helmstetter N."/>
            <person name="King M."/>
            <person name="Knapp S.J."/>
            <person name="Lai Z."/>
            <person name="Le Paslier M.C."/>
            <person name="Lippi Y."/>
            <person name="Lorenzon L."/>
            <person name="Mandel J.R."/>
            <person name="Marage G."/>
            <person name="Marchand G."/>
            <person name="Marquand E."/>
            <person name="Bret-Mestries E."/>
            <person name="Morien E."/>
            <person name="Nambeesan S."/>
            <person name="Nguyen T."/>
            <person name="Pegot-Espagnet P."/>
            <person name="Pouilly N."/>
            <person name="Raftis F."/>
            <person name="Sallet E."/>
            <person name="Schiex T."/>
            <person name="Thomas J."/>
            <person name="Vandecasteele C."/>
            <person name="Vares D."/>
            <person name="Vear F."/>
            <person name="Vautrin S."/>
            <person name="Crespi M."/>
            <person name="Mangin B."/>
            <person name="Burke J.M."/>
            <person name="Salse J."/>
            <person name="Munos S."/>
            <person name="Vincourt P."/>
            <person name="Rieseberg L.H."/>
            <person name="Langlade N.B."/>
        </authorList>
    </citation>
    <scope>NUCLEOTIDE SEQUENCE [LARGE SCALE GENOMIC DNA]</scope>
    <source>
        <strain evidence="3">cv. SF193</strain>
        <tissue evidence="1">Leaves</tissue>
    </source>
</reference>
<gene>
    <name evidence="2" type="ORF">HannXRQ_Chr04g0101221</name>
    <name evidence="1" type="ORF">HanXRQr2_Chr06g0275121</name>
</gene>
<evidence type="ECO:0000313" key="3">
    <source>
        <dbReference type="Proteomes" id="UP000215914"/>
    </source>
</evidence>
<evidence type="ECO:0000313" key="2">
    <source>
        <dbReference type="EMBL" id="OTG27545.1"/>
    </source>
</evidence>
<proteinExistence type="predicted"/>
<dbReference type="AlphaFoldDB" id="A0A251UVZ2"/>
<accession>A0A251UVZ2</accession>
<reference evidence="1" key="3">
    <citation type="submission" date="2020-06" db="EMBL/GenBank/DDBJ databases">
        <title>Helianthus annuus Genome sequencing and assembly Release 2.</title>
        <authorList>
            <person name="Gouzy J."/>
            <person name="Langlade N."/>
            <person name="Munos S."/>
        </authorList>
    </citation>
    <scope>NUCLEOTIDE SEQUENCE</scope>
    <source>
        <tissue evidence="1">Leaves</tissue>
    </source>
</reference>
<dbReference type="EMBL" id="MNCJ02000321">
    <property type="protein sequence ID" value="KAF5803750.1"/>
    <property type="molecule type" value="Genomic_DNA"/>
</dbReference>
<dbReference type="InParanoid" id="A0A251UVZ2"/>
<sequence>MDAKNVCADARVKRLIEFTWLRISKLLRQGIKTGQDFDPRQVHFGCRKTIKLDEGPNTI</sequence>
<organism evidence="2 3">
    <name type="scientific">Helianthus annuus</name>
    <name type="common">Common sunflower</name>
    <dbReference type="NCBI Taxonomy" id="4232"/>
    <lineage>
        <taxon>Eukaryota</taxon>
        <taxon>Viridiplantae</taxon>
        <taxon>Streptophyta</taxon>
        <taxon>Embryophyta</taxon>
        <taxon>Tracheophyta</taxon>
        <taxon>Spermatophyta</taxon>
        <taxon>Magnoliopsida</taxon>
        <taxon>eudicotyledons</taxon>
        <taxon>Gunneridae</taxon>
        <taxon>Pentapetalae</taxon>
        <taxon>asterids</taxon>
        <taxon>campanulids</taxon>
        <taxon>Asterales</taxon>
        <taxon>Asteraceae</taxon>
        <taxon>Asteroideae</taxon>
        <taxon>Heliantheae alliance</taxon>
        <taxon>Heliantheae</taxon>
        <taxon>Helianthus</taxon>
    </lineage>
</organism>
<protein>
    <submittedName>
        <fullName evidence="2">Uncharacterized protein</fullName>
    </submittedName>
</protein>
<keyword evidence="3" id="KW-1185">Reference proteome</keyword>